<dbReference type="AlphaFoldDB" id="A0A4P7XHG9"/>
<sequence>MGASQAIERPVYAGTETQQYLTFSLSDEMFAVGIQRVREIIEYSNVTTVPMMPRFVRGVINLRGSVVPVIDLAARFGREASSIHRRTCIVVIEIENDGLEQELGVIVDAVSEVLDIPEREIEAAPSFGARIRADFISGMGKVDGRFVILLDVDRVLAVEEMAGLAKLADSGVGSV</sequence>
<dbReference type="KEGG" id="hmi:soil367_09265"/>
<dbReference type="RefSeq" id="WP_136548825.1">
    <property type="nucleotide sequence ID" value="NZ_CP031093.1"/>
</dbReference>
<dbReference type="PROSITE" id="PS50851">
    <property type="entry name" value="CHEW"/>
    <property type="match status" value="1"/>
</dbReference>
<dbReference type="GO" id="GO:0006935">
    <property type="term" value="P:chemotaxis"/>
    <property type="evidence" value="ECO:0007669"/>
    <property type="project" value="InterPro"/>
</dbReference>
<dbReference type="Proteomes" id="UP000298049">
    <property type="component" value="Chromosome"/>
</dbReference>
<evidence type="ECO:0000313" key="3">
    <source>
        <dbReference type="Proteomes" id="UP000298049"/>
    </source>
</evidence>
<evidence type="ECO:0000259" key="1">
    <source>
        <dbReference type="PROSITE" id="PS50851"/>
    </source>
</evidence>
<accession>A0A4P7XHG9</accession>
<dbReference type="Gene3D" id="2.40.50.180">
    <property type="entry name" value="CheA-289, Domain 4"/>
    <property type="match status" value="1"/>
</dbReference>
<dbReference type="InterPro" id="IPR039315">
    <property type="entry name" value="CheW"/>
</dbReference>
<dbReference type="PANTHER" id="PTHR22617:SF41">
    <property type="entry name" value="CHEMOTAXIS SIGNAL TRANSDUCTION SYSTEM ADAPTOR PROTEIN CHEW"/>
    <property type="match status" value="1"/>
</dbReference>
<dbReference type="PANTHER" id="PTHR22617">
    <property type="entry name" value="CHEMOTAXIS SENSOR HISTIDINE KINASE-RELATED"/>
    <property type="match status" value="1"/>
</dbReference>
<dbReference type="OrthoDB" id="9790406at2"/>
<feature type="domain" description="CheW-like" evidence="1">
    <location>
        <begin position="17"/>
        <end position="161"/>
    </location>
</feature>
<dbReference type="EMBL" id="CP031093">
    <property type="protein sequence ID" value="QCF26103.1"/>
    <property type="molecule type" value="Genomic_DNA"/>
</dbReference>
<reference evidence="2 3" key="1">
    <citation type="submission" date="2018-07" db="EMBL/GenBank/DDBJ databases">
        <title>Marsedoiliclastica nanhaica gen. nov. sp. nov., a novel marine hydrocarbonoclastic bacterium isolated from an in-situ enriched hydrocarbon-degrading consortium in deep-sea sediment.</title>
        <authorList>
            <person name="Dong C."/>
            <person name="Ma T."/>
            <person name="Liu R."/>
            <person name="Shao Z."/>
        </authorList>
    </citation>
    <scope>NUCLEOTIDE SEQUENCE [LARGE SCALE GENOMIC DNA]</scope>
    <source>
        <strain evidence="3">soil36-7</strain>
    </source>
</reference>
<dbReference type="InterPro" id="IPR002545">
    <property type="entry name" value="CheW-lke_dom"/>
</dbReference>
<keyword evidence="3" id="KW-1185">Reference proteome</keyword>
<dbReference type="GO" id="GO:0005829">
    <property type="term" value="C:cytosol"/>
    <property type="evidence" value="ECO:0007669"/>
    <property type="project" value="TreeGrafter"/>
</dbReference>
<dbReference type="SMART" id="SM00260">
    <property type="entry name" value="CheW"/>
    <property type="match status" value="1"/>
</dbReference>
<dbReference type="InterPro" id="IPR036061">
    <property type="entry name" value="CheW-like_dom_sf"/>
</dbReference>
<dbReference type="SUPFAM" id="SSF50341">
    <property type="entry name" value="CheW-like"/>
    <property type="match status" value="1"/>
</dbReference>
<protein>
    <submittedName>
        <fullName evidence="2">Chemotaxis protein CheW</fullName>
    </submittedName>
</protein>
<organism evidence="2 3">
    <name type="scientific">Hydrocarboniclastica marina</name>
    <dbReference type="NCBI Taxonomy" id="2259620"/>
    <lineage>
        <taxon>Bacteria</taxon>
        <taxon>Pseudomonadati</taxon>
        <taxon>Pseudomonadota</taxon>
        <taxon>Gammaproteobacteria</taxon>
        <taxon>Alteromonadales</taxon>
        <taxon>Alteromonadaceae</taxon>
        <taxon>Hydrocarboniclastica</taxon>
    </lineage>
</organism>
<evidence type="ECO:0000313" key="2">
    <source>
        <dbReference type="EMBL" id="QCF26103.1"/>
    </source>
</evidence>
<dbReference type="GO" id="GO:0007165">
    <property type="term" value="P:signal transduction"/>
    <property type="evidence" value="ECO:0007669"/>
    <property type="project" value="InterPro"/>
</dbReference>
<dbReference type="Gene3D" id="2.30.30.40">
    <property type="entry name" value="SH3 Domains"/>
    <property type="match status" value="1"/>
</dbReference>
<name>A0A4P7XHG9_9ALTE</name>
<proteinExistence type="predicted"/>
<dbReference type="Pfam" id="PF01584">
    <property type="entry name" value="CheW"/>
    <property type="match status" value="1"/>
</dbReference>
<dbReference type="CDD" id="cd00732">
    <property type="entry name" value="CheW"/>
    <property type="match status" value="1"/>
</dbReference>
<gene>
    <name evidence="2" type="ORF">soil367_09265</name>
</gene>